<reference evidence="1 2" key="1">
    <citation type="submission" date="2020-04" db="EMBL/GenBank/DDBJ databases">
        <authorList>
            <person name="De Canck E."/>
        </authorList>
    </citation>
    <scope>NUCLEOTIDE SEQUENCE [LARGE SCALE GENOMIC DNA]</scope>
    <source>
        <strain evidence="1 2">LMG 29739</strain>
    </source>
</reference>
<evidence type="ECO:0008006" key="3">
    <source>
        <dbReference type="Google" id="ProtNLM"/>
    </source>
</evidence>
<dbReference type="GO" id="GO:0030244">
    <property type="term" value="P:cellulose biosynthetic process"/>
    <property type="evidence" value="ECO:0007669"/>
    <property type="project" value="InterPro"/>
</dbReference>
<gene>
    <name evidence="1" type="ORF">LMG29739_06169</name>
</gene>
<dbReference type="RefSeq" id="WP_175115292.1">
    <property type="nucleotide sequence ID" value="NZ_CADIKF010000088.1"/>
</dbReference>
<dbReference type="AlphaFoldDB" id="A0A6J5F3Z5"/>
<protein>
    <recommendedName>
        <fullName evidence="3">Cellulose synthase operon protein D</fullName>
    </recommendedName>
</protein>
<dbReference type="EMBL" id="CADIKF010000088">
    <property type="protein sequence ID" value="CAB3771966.1"/>
    <property type="molecule type" value="Genomic_DNA"/>
</dbReference>
<evidence type="ECO:0000313" key="2">
    <source>
        <dbReference type="Proteomes" id="UP000494329"/>
    </source>
</evidence>
<proteinExistence type="predicted"/>
<accession>A0A6J5F3Z5</accession>
<dbReference type="InterPro" id="IPR038470">
    <property type="entry name" value="Cellsynth_D_sf"/>
</dbReference>
<dbReference type="Pfam" id="PF03500">
    <property type="entry name" value="Cellsynth_D"/>
    <property type="match status" value="1"/>
</dbReference>
<sequence>MQDEHTATLLDYYTRHQASTQWRAFLTALAEEFETQLETAQLRELMSRIGVRFADAHPPGPCATLDDLASFFNATWSSLDWGFVHLVEQEEYLAIAHFCAPLAAFGEPAARWTPAFLEGAYRQWLHELGASALALHQVDTDERHALEFRLAKAA</sequence>
<name>A0A6J5F3Z5_9BURK</name>
<evidence type="ECO:0000313" key="1">
    <source>
        <dbReference type="EMBL" id="CAB3771966.1"/>
    </source>
</evidence>
<organism evidence="1 2">
    <name type="scientific">Paraburkholderia solisilvae</name>
    <dbReference type="NCBI Taxonomy" id="624376"/>
    <lineage>
        <taxon>Bacteria</taxon>
        <taxon>Pseudomonadati</taxon>
        <taxon>Pseudomonadota</taxon>
        <taxon>Betaproteobacteria</taxon>
        <taxon>Burkholderiales</taxon>
        <taxon>Burkholderiaceae</taxon>
        <taxon>Paraburkholderia</taxon>
    </lineage>
</organism>
<keyword evidence="2" id="KW-1185">Reference proteome</keyword>
<dbReference type="Proteomes" id="UP000494329">
    <property type="component" value="Unassembled WGS sequence"/>
</dbReference>
<dbReference type="InterPro" id="IPR022798">
    <property type="entry name" value="BcsD_bac"/>
</dbReference>
<dbReference type="Gene3D" id="3.30.70.2590">
    <property type="match status" value="1"/>
</dbReference>